<comment type="similarity">
    <text evidence="1 2">Belongs to the small heat shock protein (HSP20) family.</text>
</comment>
<dbReference type="Gene3D" id="2.60.40.790">
    <property type="match status" value="1"/>
</dbReference>
<accession>A0A0C2Y532</accession>
<reference evidence="5 6" key="1">
    <citation type="submission" date="2014-04" db="EMBL/GenBank/DDBJ databases">
        <authorList>
            <consortium name="DOE Joint Genome Institute"/>
            <person name="Kuo A."/>
            <person name="Gay G."/>
            <person name="Dore J."/>
            <person name="Kohler A."/>
            <person name="Nagy L.G."/>
            <person name="Floudas D."/>
            <person name="Copeland A."/>
            <person name="Barry K.W."/>
            <person name="Cichocki N."/>
            <person name="Veneault-Fourrey C."/>
            <person name="LaButti K."/>
            <person name="Lindquist E.A."/>
            <person name="Lipzen A."/>
            <person name="Lundell T."/>
            <person name="Morin E."/>
            <person name="Murat C."/>
            <person name="Sun H."/>
            <person name="Tunlid A."/>
            <person name="Henrissat B."/>
            <person name="Grigoriev I.V."/>
            <person name="Hibbett D.S."/>
            <person name="Martin F."/>
            <person name="Nordberg H.P."/>
            <person name="Cantor M.N."/>
            <person name="Hua S.X."/>
        </authorList>
    </citation>
    <scope>NUCLEOTIDE SEQUENCE [LARGE SCALE GENOMIC DNA]</scope>
    <source>
        <strain evidence="6">h7</strain>
    </source>
</reference>
<dbReference type="AlphaFoldDB" id="A0A0C2Y532"/>
<feature type="region of interest" description="Disordered" evidence="3">
    <location>
        <begin position="181"/>
        <end position="212"/>
    </location>
</feature>
<dbReference type="OrthoDB" id="1431247at2759"/>
<evidence type="ECO:0000259" key="4">
    <source>
        <dbReference type="PROSITE" id="PS01031"/>
    </source>
</evidence>
<evidence type="ECO:0000313" key="6">
    <source>
        <dbReference type="Proteomes" id="UP000053424"/>
    </source>
</evidence>
<gene>
    <name evidence="5" type="ORF">M413DRAFT_78567</name>
</gene>
<organism evidence="5 6">
    <name type="scientific">Hebeloma cylindrosporum</name>
    <dbReference type="NCBI Taxonomy" id="76867"/>
    <lineage>
        <taxon>Eukaryota</taxon>
        <taxon>Fungi</taxon>
        <taxon>Dikarya</taxon>
        <taxon>Basidiomycota</taxon>
        <taxon>Agaricomycotina</taxon>
        <taxon>Agaricomycetes</taxon>
        <taxon>Agaricomycetidae</taxon>
        <taxon>Agaricales</taxon>
        <taxon>Agaricineae</taxon>
        <taxon>Hymenogastraceae</taxon>
        <taxon>Hebeloma</taxon>
    </lineage>
</organism>
<dbReference type="Pfam" id="PF00011">
    <property type="entry name" value="HSP20"/>
    <property type="match status" value="1"/>
</dbReference>
<protein>
    <recommendedName>
        <fullName evidence="4">SHSP domain-containing protein</fullName>
    </recommendedName>
</protein>
<feature type="compositionally biased region" description="Polar residues" evidence="3">
    <location>
        <begin position="185"/>
        <end position="197"/>
    </location>
</feature>
<dbReference type="Proteomes" id="UP000053424">
    <property type="component" value="Unassembled WGS sequence"/>
</dbReference>
<proteinExistence type="inferred from homology"/>
<evidence type="ECO:0000256" key="2">
    <source>
        <dbReference type="RuleBase" id="RU003616"/>
    </source>
</evidence>
<dbReference type="STRING" id="686832.A0A0C2Y532"/>
<reference evidence="6" key="2">
    <citation type="submission" date="2015-01" db="EMBL/GenBank/DDBJ databases">
        <title>Evolutionary Origins and Diversification of the Mycorrhizal Mutualists.</title>
        <authorList>
            <consortium name="DOE Joint Genome Institute"/>
            <consortium name="Mycorrhizal Genomics Consortium"/>
            <person name="Kohler A."/>
            <person name="Kuo A."/>
            <person name="Nagy L.G."/>
            <person name="Floudas D."/>
            <person name="Copeland A."/>
            <person name="Barry K.W."/>
            <person name="Cichocki N."/>
            <person name="Veneault-Fourrey C."/>
            <person name="LaButti K."/>
            <person name="Lindquist E.A."/>
            <person name="Lipzen A."/>
            <person name="Lundell T."/>
            <person name="Morin E."/>
            <person name="Murat C."/>
            <person name="Riley R."/>
            <person name="Ohm R."/>
            <person name="Sun H."/>
            <person name="Tunlid A."/>
            <person name="Henrissat B."/>
            <person name="Grigoriev I.V."/>
            <person name="Hibbett D.S."/>
            <person name="Martin F."/>
        </authorList>
    </citation>
    <scope>NUCLEOTIDE SEQUENCE [LARGE SCALE GENOMIC DNA]</scope>
    <source>
        <strain evidence="6">h7</strain>
    </source>
</reference>
<feature type="domain" description="SHSP" evidence="4">
    <location>
        <begin position="53"/>
        <end position="201"/>
    </location>
</feature>
<evidence type="ECO:0000256" key="1">
    <source>
        <dbReference type="PROSITE-ProRule" id="PRU00285"/>
    </source>
</evidence>
<sequence length="212" mass="23012">MTTKSKNAVADSRTFQLLRHPVFRAEVNRVAIAKCREAVKAGVFQYIPKRQNTAPSFYIPRMDLVDDPSSSNLFAVFELPGVPLSGLSMHIREGNLVLRGQRRPPYSFTPMPGGSSHTTIDACTSENISDIAHTENQPPTLPVKELYFGDFQRAIPLPAGIKQEDISANLLNGMLTVTWPRSPGSAETSVPSRTPGNITPPLPMAAAGAAMQ</sequence>
<dbReference type="HOGENOM" id="CLU_046737_7_0_1"/>
<dbReference type="InterPro" id="IPR002068">
    <property type="entry name" value="A-crystallin/Hsp20_dom"/>
</dbReference>
<dbReference type="SUPFAM" id="SSF49764">
    <property type="entry name" value="HSP20-like chaperones"/>
    <property type="match status" value="1"/>
</dbReference>
<dbReference type="PROSITE" id="PS01031">
    <property type="entry name" value="SHSP"/>
    <property type="match status" value="1"/>
</dbReference>
<dbReference type="InterPro" id="IPR008978">
    <property type="entry name" value="HSP20-like_chaperone"/>
</dbReference>
<evidence type="ECO:0000313" key="5">
    <source>
        <dbReference type="EMBL" id="KIM36147.1"/>
    </source>
</evidence>
<evidence type="ECO:0000256" key="3">
    <source>
        <dbReference type="SAM" id="MobiDB-lite"/>
    </source>
</evidence>
<name>A0A0C2Y532_HEBCY</name>
<keyword evidence="6" id="KW-1185">Reference proteome</keyword>
<dbReference type="EMBL" id="KN831808">
    <property type="protein sequence ID" value="KIM36147.1"/>
    <property type="molecule type" value="Genomic_DNA"/>
</dbReference>
<dbReference type="CDD" id="cd06464">
    <property type="entry name" value="ACD_sHsps-like"/>
    <property type="match status" value="1"/>
</dbReference>